<dbReference type="CDD" id="cd16914">
    <property type="entry name" value="EcfT"/>
    <property type="match status" value="1"/>
</dbReference>
<feature type="transmembrane region" description="Helical" evidence="6">
    <location>
        <begin position="98"/>
        <end position="120"/>
    </location>
</feature>
<evidence type="ECO:0000256" key="2">
    <source>
        <dbReference type="ARBA" id="ARBA00022475"/>
    </source>
</evidence>
<dbReference type="EMBL" id="JBHSUA010000009">
    <property type="protein sequence ID" value="MFC6396420.1"/>
    <property type="molecule type" value="Genomic_DNA"/>
</dbReference>
<evidence type="ECO:0000313" key="7">
    <source>
        <dbReference type="EMBL" id="MFC6396420.1"/>
    </source>
</evidence>
<comment type="subcellular location">
    <subcellularLocation>
        <location evidence="1">Membrane</location>
        <topology evidence="1">Multi-pass membrane protein</topology>
    </subcellularLocation>
</comment>
<keyword evidence="4 6" id="KW-1133">Transmembrane helix</keyword>
<dbReference type="InterPro" id="IPR003339">
    <property type="entry name" value="ABC/ECF_trnsptr_transmembrane"/>
</dbReference>
<dbReference type="Proteomes" id="UP001596266">
    <property type="component" value="Unassembled WGS sequence"/>
</dbReference>
<evidence type="ECO:0000256" key="4">
    <source>
        <dbReference type="ARBA" id="ARBA00022989"/>
    </source>
</evidence>
<evidence type="ECO:0000256" key="5">
    <source>
        <dbReference type="ARBA" id="ARBA00023136"/>
    </source>
</evidence>
<feature type="transmembrane region" description="Helical" evidence="6">
    <location>
        <begin position="60"/>
        <end position="78"/>
    </location>
</feature>
<evidence type="ECO:0000256" key="1">
    <source>
        <dbReference type="ARBA" id="ARBA00004141"/>
    </source>
</evidence>
<dbReference type="Pfam" id="PF02361">
    <property type="entry name" value="CbiQ"/>
    <property type="match status" value="1"/>
</dbReference>
<sequence length="255" mass="26958">MNGLRPIERVNPAVRLVCAVLVGLGLVVSVDWVSATVGLVLELVVLLAAGVRPGWLARRLAPLFLLAPLGAVSMLLYGEVGGRVLWHWGPATISEHSCWLALAMFVRVFALATPAVALLGGMDATRLADGLAQVLRLPARFVLGTLAAFRMLGLLQADWRAIEQARRARGLGDAGRLRRWATMSFALLVVAIRRGTRLATAMEARGFGAPGVVRSWARPSRVGMADAVATGISIAIGVLAVGAAVRAGTLWTVFS</sequence>
<keyword evidence="8" id="KW-1185">Reference proteome</keyword>
<evidence type="ECO:0000256" key="6">
    <source>
        <dbReference type="SAM" id="Phobius"/>
    </source>
</evidence>
<feature type="transmembrane region" description="Helical" evidence="6">
    <location>
        <begin position="36"/>
        <end position="53"/>
    </location>
</feature>
<dbReference type="RefSeq" id="WP_343884942.1">
    <property type="nucleotide sequence ID" value="NZ_BAAAKI010000004.1"/>
</dbReference>
<keyword evidence="5 6" id="KW-0472">Membrane</keyword>
<evidence type="ECO:0000256" key="3">
    <source>
        <dbReference type="ARBA" id="ARBA00022692"/>
    </source>
</evidence>
<gene>
    <name evidence="7" type="ORF">ACFP57_05380</name>
</gene>
<reference evidence="8" key="1">
    <citation type="journal article" date="2019" name="Int. J. Syst. Evol. Microbiol.">
        <title>The Global Catalogue of Microorganisms (GCM) 10K type strain sequencing project: providing services to taxonomists for standard genome sequencing and annotation.</title>
        <authorList>
            <consortium name="The Broad Institute Genomics Platform"/>
            <consortium name="The Broad Institute Genome Sequencing Center for Infectious Disease"/>
            <person name="Wu L."/>
            <person name="Ma J."/>
        </authorList>
    </citation>
    <scope>NUCLEOTIDE SEQUENCE [LARGE SCALE GENOMIC DNA]</scope>
    <source>
        <strain evidence="8">CGMCC 1.15277</strain>
    </source>
</reference>
<dbReference type="PANTHER" id="PTHR34857">
    <property type="entry name" value="SLL0384 PROTEIN"/>
    <property type="match status" value="1"/>
</dbReference>
<comment type="caution">
    <text evidence="7">The sequence shown here is derived from an EMBL/GenBank/DDBJ whole genome shotgun (WGS) entry which is preliminary data.</text>
</comment>
<evidence type="ECO:0000313" key="8">
    <source>
        <dbReference type="Proteomes" id="UP001596266"/>
    </source>
</evidence>
<feature type="transmembrane region" description="Helical" evidence="6">
    <location>
        <begin position="224"/>
        <end position="245"/>
    </location>
</feature>
<dbReference type="PANTHER" id="PTHR34857:SF2">
    <property type="entry name" value="SLL0384 PROTEIN"/>
    <property type="match status" value="1"/>
</dbReference>
<keyword evidence="2" id="KW-1003">Cell membrane</keyword>
<organism evidence="7 8">
    <name type="scientific">Luteococcus sanguinis</name>
    <dbReference type="NCBI Taxonomy" id="174038"/>
    <lineage>
        <taxon>Bacteria</taxon>
        <taxon>Bacillati</taxon>
        <taxon>Actinomycetota</taxon>
        <taxon>Actinomycetes</taxon>
        <taxon>Propionibacteriales</taxon>
        <taxon>Propionibacteriaceae</taxon>
        <taxon>Luteococcus</taxon>
    </lineage>
</organism>
<proteinExistence type="predicted"/>
<dbReference type="InterPro" id="IPR051611">
    <property type="entry name" value="ECF_transporter_component"/>
</dbReference>
<name>A0ABW1WYU5_9ACTN</name>
<feature type="transmembrane region" description="Helical" evidence="6">
    <location>
        <begin position="12"/>
        <end position="30"/>
    </location>
</feature>
<accession>A0ABW1WYU5</accession>
<protein>
    <submittedName>
        <fullName evidence="7">Energy-coupling factor transporter transmembrane component T family protein</fullName>
    </submittedName>
</protein>
<keyword evidence="3 6" id="KW-0812">Transmembrane</keyword>